<dbReference type="GO" id="GO:0051083">
    <property type="term" value="P:'de novo' cotranslational protein folding"/>
    <property type="evidence" value="ECO:0007669"/>
    <property type="project" value="TreeGrafter"/>
</dbReference>
<dbReference type="PIRSF" id="PIRSF003095">
    <property type="entry name" value="Trigger_factor"/>
    <property type="match status" value="1"/>
</dbReference>
<sequence length="454" mass="51973">MATVTRENIGLLNDKITVKVSQEDYLPNFEKALKQFSKSANIPGFRKGMVPVGMVKKMSGQAIMTDEVLKSVEKGLMEFIQTEKLDIFGQPISLDQTSQKIDVNQPAEYTFDFEIGLKPVIDITPLDGNTTLTKYKITVTDAMVDDELNRLQLKGGKAEEVESITSEDDVLNVSFEAANDKGEVAEGTEKKETSVLLKYFTPAIQEQLKGKKVGDSISFKLSDAFDAERQAFILKDLKLDEAAVNDHFKVTITKINHIQKRELNEEFFAEVYPNQEITTEEAFRAKLKEEIAKYWEVEARNNLHNELFETLVHETPIELPADFLKRWLQIGGEKPKTAEEAEQEYPGFDHQLRWTLISDKLIRDNGIEVSFEEVKENAKQRIMAYFGGAAEGAEWMDSYIDNMLKDEKFVDQTYREMITTKLFDFAETKVSVKEEEITAEEFVKLPHKHHHHEH</sequence>
<dbReference type="InterPro" id="IPR027304">
    <property type="entry name" value="Trigger_fact/SurA_dom_sf"/>
</dbReference>
<protein>
    <submittedName>
        <fullName evidence="2">Trigger factor</fullName>
    </submittedName>
</protein>
<evidence type="ECO:0000313" key="2">
    <source>
        <dbReference type="EMBL" id="ATL47132.1"/>
    </source>
</evidence>
<dbReference type="SUPFAM" id="SSF54534">
    <property type="entry name" value="FKBP-like"/>
    <property type="match status" value="1"/>
</dbReference>
<accession>A0A291QTC9</accession>
<dbReference type="Gene3D" id="3.30.70.1050">
    <property type="entry name" value="Trigger factor ribosome-binding domain"/>
    <property type="match status" value="1"/>
</dbReference>
<dbReference type="KEGG" id="cbae:COR50_08000"/>
<dbReference type="NCBIfam" id="TIGR00115">
    <property type="entry name" value="tig"/>
    <property type="match status" value="1"/>
</dbReference>
<dbReference type="Gene3D" id="1.10.3120.10">
    <property type="entry name" value="Trigger factor, C-terminal domain"/>
    <property type="match status" value="1"/>
</dbReference>
<dbReference type="GO" id="GO:0015031">
    <property type="term" value="P:protein transport"/>
    <property type="evidence" value="ECO:0007669"/>
    <property type="project" value="InterPro"/>
</dbReference>
<dbReference type="EMBL" id="CP023777">
    <property type="protein sequence ID" value="ATL47132.1"/>
    <property type="molecule type" value="Genomic_DNA"/>
</dbReference>
<dbReference type="SUPFAM" id="SSF109998">
    <property type="entry name" value="Triger factor/SurA peptide-binding domain-like"/>
    <property type="match status" value="1"/>
</dbReference>
<dbReference type="Proteomes" id="UP000220133">
    <property type="component" value="Chromosome"/>
</dbReference>
<dbReference type="InterPro" id="IPR008881">
    <property type="entry name" value="Trigger_fac_ribosome-bd_bac"/>
</dbReference>
<reference evidence="2 3" key="1">
    <citation type="submission" date="2017-10" db="EMBL/GenBank/DDBJ databases">
        <title>Paenichitinophaga pekingensis gen. nov., sp. nov., isolated from activated sludge.</title>
        <authorList>
            <person name="Jin D."/>
            <person name="Kong X."/>
            <person name="Deng Y."/>
            <person name="Bai Z."/>
        </authorList>
    </citation>
    <scope>NUCLEOTIDE SEQUENCE [LARGE SCALE GENOMIC DNA]</scope>
    <source>
        <strain evidence="2 3">13</strain>
    </source>
</reference>
<feature type="domain" description="Trigger factor ribosome-binding bacterial" evidence="1">
    <location>
        <begin position="4"/>
        <end position="151"/>
    </location>
</feature>
<dbReference type="GO" id="GO:0043022">
    <property type="term" value="F:ribosome binding"/>
    <property type="evidence" value="ECO:0007669"/>
    <property type="project" value="TreeGrafter"/>
</dbReference>
<dbReference type="RefSeq" id="WP_098193514.1">
    <property type="nucleotide sequence ID" value="NZ_CP023777.1"/>
</dbReference>
<dbReference type="InterPro" id="IPR037041">
    <property type="entry name" value="Trigger_fac_C_sf"/>
</dbReference>
<dbReference type="PANTHER" id="PTHR30560:SF3">
    <property type="entry name" value="TRIGGER FACTOR-LIKE PROTEIN TIG, CHLOROPLASTIC"/>
    <property type="match status" value="1"/>
</dbReference>
<dbReference type="OrthoDB" id="9767721at2"/>
<dbReference type="Pfam" id="PF05697">
    <property type="entry name" value="Trigger_N"/>
    <property type="match status" value="1"/>
</dbReference>
<dbReference type="GO" id="GO:0043335">
    <property type="term" value="P:protein unfolding"/>
    <property type="evidence" value="ECO:0007669"/>
    <property type="project" value="TreeGrafter"/>
</dbReference>
<proteinExistence type="predicted"/>
<dbReference type="PANTHER" id="PTHR30560">
    <property type="entry name" value="TRIGGER FACTOR CHAPERONE AND PEPTIDYL-PROLYL CIS/TRANS ISOMERASE"/>
    <property type="match status" value="1"/>
</dbReference>
<dbReference type="AlphaFoldDB" id="A0A291QTC9"/>
<dbReference type="InterPro" id="IPR036611">
    <property type="entry name" value="Trigger_fac_ribosome-bd_sf"/>
</dbReference>
<dbReference type="GO" id="GO:0044183">
    <property type="term" value="F:protein folding chaperone"/>
    <property type="evidence" value="ECO:0007669"/>
    <property type="project" value="TreeGrafter"/>
</dbReference>
<dbReference type="InterPro" id="IPR005215">
    <property type="entry name" value="Trig_fac"/>
</dbReference>
<gene>
    <name evidence="2" type="primary">tig</name>
    <name evidence="2" type="ORF">COR50_08000</name>
</gene>
<name>A0A291QTC9_9BACT</name>
<dbReference type="SUPFAM" id="SSF102735">
    <property type="entry name" value="Trigger factor ribosome-binding domain"/>
    <property type="match status" value="1"/>
</dbReference>
<organism evidence="2 3">
    <name type="scientific">Chitinophaga caeni</name>
    <dbReference type="NCBI Taxonomy" id="2029983"/>
    <lineage>
        <taxon>Bacteria</taxon>
        <taxon>Pseudomonadati</taxon>
        <taxon>Bacteroidota</taxon>
        <taxon>Chitinophagia</taxon>
        <taxon>Chitinophagales</taxon>
        <taxon>Chitinophagaceae</taxon>
        <taxon>Chitinophaga</taxon>
    </lineage>
</organism>
<keyword evidence="3" id="KW-1185">Reference proteome</keyword>
<evidence type="ECO:0000259" key="1">
    <source>
        <dbReference type="Pfam" id="PF05697"/>
    </source>
</evidence>
<dbReference type="GO" id="GO:0003755">
    <property type="term" value="F:peptidyl-prolyl cis-trans isomerase activity"/>
    <property type="evidence" value="ECO:0007669"/>
    <property type="project" value="TreeGrafter"/>
</dbReference>
<evidence type="ECO:0000313" key="3">
    <source>
        <dbReference type="Proteomes" id="UP000220133"/>
    </source>
</evidence>